<dbReference type="Proteomes" id="UP001597493">
    <property type="component" value="Unassembled WGS sequence"/>
</dbReference>
<feature type="domain" description="Transglutaminase-like" evidence="1">
    <location>
        <begin position="185"/>
        <end position="242"/>
    </location>
</feature>
<gene>
    <name evidence="2" type="ORF">ACFSW5_18860</name>
</gene>
<evidence type="ECO:0000313" key="3">
    <source>
        <dbReference type="Proteomes" id="UP001597493"/>
    </source>
</evidence>
<dbReference type="EMBL" id="JBHUMY010000026">
    <property type="protein sequence ID" value="MFD2662321.1"/>
    <property type="molecule type" value="Genomic_DNA"/>
</dbReference>
<name>A0ABW5R1Z2_9BACL</name>
<dbReference type="PANTHER" id="PTHR46333">
    <property type="entry name" value="CYTOKINESIS PROTEIN 3"/>
    <property type="match status" value="1"/>
</dbReference>
<reference evidence="3" key="1">
    <citation type="journal article" date="2019" name="Int. J. Syst. Evol. Microbiol.">
        <title>The Global Catalogue of Microorganisms (GCM) 10K type strain sequencing project: providing services to taxonomists for standard genome sequencing and annotation.</title>
        <authorList>
            <consortium name="The Broad Institute Genomics Platform"/>
            <consortium name="The Broad Institute Genome Sequencing Center for Infectious Disease"/>
            <person name="Wu L."/>
            <person name="Ma J."/>
        </authorList>
    </citation>
    <scope>NUCLEOTIDE SEQUENCE [LARGE SCALE GENOMIC DNA]</scope>
    <source>
        <strain evidence="3">TISTR 1827</strain>
    </source>
</reference>
<proteinExistence type="predicted"/>
<dbReference type="InterPro" id="IPR038765">
    <property type="entry name" value="Papain-like_cys_pep_sf"/>
</dbReference>
<dbReference type="Gene3D" id="3.10.620.30">
    <property type="match status" value="1"/>
</dbReference>
<accession>A0ABW5R1Z2</accession>
<dbReference type="InterPro" id="IPR052557">
    <property type="entry name" value="CAP/Cytokinesis_protein"/>
</dbReference>
<evidence type="ECO:0000259" key="1">
    <source>
        <dbReference type="SMART" id="SM00460"/>
    </source>
</evidence>
<protein>
    <submittedName>
        <fullName evidence="2">Transglutaminase domain-containing protein</fullName>
    </submittedName>
</protein>
<comment type="caution">
    <text evidence="2">The sequence shown here is derived from an EMBL/GenBank/DDBJ whole genome shotgun (WGS) entry which is preliminary data.</text>
</comment>
<keyword evidence="3" id="KW-1185">Reference proteome</keyword>
<evidence type="ECO:0000313" key="2">
    <source>
        <dbReference type="EMBL" id="MFD2662321.1"/>
    </source>
</evidence>
<dbReference type="PANTHER" id="PTHR46333:SF2">
    <property type="entry name" value="CYTOKINESIS PROTEIN 3"/>
    <property type="match status" value="1"/>
</dbReference>
<dbReference type="RefSeq" id="WP_379276430.1">
    <property type="nucleotide sequence ID" value="NZ_JBHUGT010000033.1"/>
</dbReference>
<dbReference type="InterPro" id="IPR002931">
    <property type="entry name" value="Transglutaminase-like"/>
</dbReference>
<dbReference type="Pfam" id="PF01841">
    <property type="entry name" value="Transglut_core"/>
    <property type="match status" value="1"/>
</dbReference>
<organism evidence="2 3">
    <name type="scientific">Paenibacillus thailandensis</name>
    <dbReference type="NCBI Taxonomy" id="393250"/>
    <lineage>
        <taxon>Bacteria</taxon>
        <taxon>Bacillati</taxon>
        <taxon>Bacillota</taxon>
        <taxon>Bacilli</taxon>
        <taxon>Bacillales</taxon>
        <taxon>Paenibacillaceae</taxon>
        <taxon>Paenibacillus</taxon>
    </lineage>
</organism>
<dbReference type="SMART" id="SM00460">
    <property type="entry name" value="TGc"/>
    <property type="match status" value="1"/>
</dbReference>
<dbReference type="SUPFAM" id="SSF54001">
    <property type="entry name" value="Cysteine proteinases"/>
    <property type="match status" value="1"/>
</dbReference>
<sequence length="394" mass="44248">MPRRKRGGIRWTALAVLIAAAFAWSERDAIREHVLAARAEGEEAAADGVRGMSAEERLIRDLAAGFASRESRFDAVYEGDRDKLAKELPDRIREALAQDDYVRYSLASYVYTIRSIGDRSTIHIEARYRETKEQSEAVTAEVRQILGRIIEPGMNDHERVKAIHDWVVSNVDYDTGLKRYTAYEALKEGLAVCQGYSLLGYRMLTEAGITARIAEGEVNTGEQHAWNMVMLDGRWYHLDLTWDDPVARDGGASKDGRIRYTYYLRTDEQLRKDHSWTLAYPAADTDYADTVRRLAKSGGSGQQAVFAELQRQLGLHWLEPEYTVNGVRQLTARLEQALQAKAGALQFRYEQGERLAEDLKAAVNGLSRPAGYKATYEPYGTDGSVLVTLELTAG</sequence>